<evidence type="ECO:0000313" key="2">
    <source>
        <dbReference type="Proteomes" id="UP001604336"/>
    </source>
</evidence>
<protein>
    <submittedName>
        <fullName evidence="1">Uncharacterized protein</fullName>
    </submittedName>
</protein>
<comment type="caution">
    <text evidence="1">The sequence shown here is derived from an EMBL/GenBank/DDBJ whole genome shotgun (WGS) entry which is preliminary data.</text>
</comment>
<keyword evidence="2" id="KW-1185">Reference proteome</keyword>
<dbReference type="EMBL" id="JBFOLK010000007">
    <property type="protein sequence ID" value="KAL2497756.1"/>
    <property type="molecule type" value="Genomic_DNA"/>
</dbReference>
<name>A0ABD1SAS1_9LAMI</name>
<reference evidence="2" key="1">
    <citation type="submission" date="2024-07" db="EMBL/GenBank/DDBJ databases">
        <title>Two chromosome-level genome assemblies of Korean endemic species Abeliophyllum distichum and Forsythia ovata (Oleaceae).</title>
        <authorList>
            <person name="Jang H."/>
        </authorList>
    </citation>
    <scope>NUCLEOTIDE SEQUENCE [LARGE SCALE GENOMIC DNA]</scope>
</reference>
<evidence type="ECO:0000313" key="1">
    <source>
        <dbReference type="EMBL" id="KAL2497756.1"/>
    </source>
</evidence>
<dbReference type="AlphaFoldDB" id="A0ABD1SAS1"/>
<dbReference type="Proteomes" id="UP001604336">
    <property type="component" value="Unassembled WGS sequence"/>
</dbReference>
<gene>
    <name evidence="1" type="ORF">Adt_23306</name>
</gene>
<organism evidence="1 2">
    <name type="scientific">Abeliophyllum distichum</name>
    <dbReference type="NCBI Taxonomy" id="126358"/>
    <lineage>
        <taxon>Eukaryota</taxon>
        <taxon>Viridiplantae</taxon>
        <taxon>Streptophyta</taxon>
        <taxon>Embryophyta</taxon>
        <taxon>Tracheophyta</taxon>
        <taxon>Spermatophyta</taxon>
        <taxon>Magnoliopsida</taxon>
        <taxon>eudicotyledons</taxon>
        <taxon>Gunneridae</taxon>
        <taxon>Pentapetalae</taxon>
        <taxon>asterids</taxon>
        <taxon>lamiids</taxon>
        <taxon>Lamiales</taxon>
        <taxon>Oleaceae</taxon>
        <taxon>Forsythieae</taxon>
        <taxon>Abeliophyllum</taxon>
    </lineage>
</organism>
<proteinExistence type="predicted"/>
<accession>A0ABD1SAS1</accession>
<sequence>MSMNSSSSELSGAVVVMSSREVSPNLVEVLLIKGIDTCMRDEIHIARYEDWGWLKMGRVPPTRSLLAGRWLRISPQLLIKQIWIHLGRPSGCLRTFVFTFPSPTKSPVLLRNDV</sequence>